<accession>A0AAI8FCT2</accession>
<sequence>MFGKEYEELISTFKTFPGVGKKQAEKFFYFLLNKDIEFFQDLSQKIIKLKQNLQPCERCNFVSLNVVCSICLDPDRSSQIMLVENSSDVIKFENLRFYEGKYFVFDYKKGVDNKYLTAKINKLRNLIRENTELIVAFSFNIEGLVLANFVMNHKDLKNVKISKLASGIPLGAQIEYVDELTLKEAIKNRK</sequence>
<keyword evidence="5 7" id="KW-0233">DNA recombination</keyword>
<keyword evidence="4 7" id="KW-0862">Zinc</keyword>
<dbReference type="InterPro" id="IPR015967">
    <property type="entry name" value="Rcmb_RecR_Znf"/>
</dbReference>
<feature type="domain" description="Toprim" evidence="8">
    <location>
        <begin position="78"/>
        <end position="169"/>
    </location>
</feature>
<protein>
    <recommendedName>
        <fullName evidence="7">Recombination protein RecR</fullName>
    </recommendedName>
</protein>
<dbReference type="Gene3D" id="3.40.1360.10">
    <property type="match status" value="1"/>
</dbReference>
<comment type="similarity">
    <text evidence="7">Belongs to the RecR family.</text>
</comment>
<comment type="function">
    <text evidence="7">May play a role in DNA repair. It seems to be involved in an RecBC-independent recombinational process of DNA repair. It may act with RecF and RecO.</text>
</comment>
<keyword evidence="3 7" id="KW-0863">Zinc-finger</keyword>
<dbReference type="Pfam" id="PF21176">
    <property type="entry name" value="RecR_HhH"/>
    <property type="match status" value="1"/>
</dbReference>
<reference evidence="9 10" key="1">
    <citation type="journal article" date="2013" name="Genome Announc.">
        <title>Complete Genome Sequence of Mycoplasma hyorhinis Strain SK76.</title>
        <authorList>
            <person name="Goodison S."/>
            <person name="Urquidi V."/>
            <person name="Kumar D."/>
            <person name="Reyes L."/>
            <person name="Rosser C.J."/>
        </authorList>
    </citation>
    <scope>NUCLEOTIDE SEQUENCE [LARGE SCALE GENOMIC DNA]</scope>
    <source>
        <strain evidence="9 10">SK76</strain>
    </source>
</reference>
<evidence type="ECO:0000313" key="9">
    <source>
        <dbReference type="EMBL" id="AFX74047.1"/>
    </source>
</evidence>
<dbReference type="GO" id="GO:0003677">
    <property type="term" value="F:DNA binding"/>
    <property type="evidence" value="ECO:0007669"/>
    <property type="project" value="UniProtKB-UniRule"/>
</dbReference>
<dbReference type="InterPro" id="IPR023627">
    <property type="entry name" value="Rcmb_RecR"/>
</dbReference>
<dbReference type="PROSITE" id="PS50880">
    <property type="entry name" value="TOPRIM"/>
    <property type="match status" value="1"/>
</dbReference>
<dbReference type="Pfam" id="PF13662">
    <property type="entry name" value="Toprim_4"/>
    <property type="match status" value="1"/>
</dbReference>
<dbReference type="AlphaFoldDB" id="A0AAI8FCT2"/>
<dbReference type="SUPFAM" id="SSF111304">
    <property type="entry name" value="Recombination protein RecR"/>
    <property type="match status" value="1"/>
</dbReference>
<evidence type="ECO:0000256" key="7">
    <source>
        <dbReference type="HAMAP-Rule" id="MF_00017"/>
    </source>
</evidence>
<evidence type="ECO:0000259" key="8">
    <source>
        <dbReference type="PROSITE" id="PS50880"/>
    </source>
</evidence>
<organism evidence="9 10">
    <name type="scientific">Mesomycoplasma hyorhinis SK76</name>
    <dbReference type="NCBI Taxonomy" id="1118964"/>
    <lineage>
        <taxon>Bacteria</taxon>
        <taxon>Bacillati</taxon>
        <taxon>Mycoplasmatota</taxon>
        <taxon>Mycoplasmoidales</taxon>
        <taxon>Metamycoplasmataceae</taxon>
        <taxon>Mesomycoplasma</taxon>
    </lineage>
</organism>
<dbReference type="Proteomes" id="UP000009399">
    <property type="component" value="Chromosome"/>
</dbReference>
<dbReference type="PROSITE" id="PS01300">
    <property type="entry name" value="RECR"/>
    <property type="match status" value="1"/>
</dbReference>
<evidence type="ECO:0000256" key="1">
    <source>
        <dbReference type="ARBA" id="ARBA00022723"/>
    </source>
</evidence>
<dbReference type="RefSeq" id="WP_013301938.1">
    <property type="nucleotide sequence ID" value="NC_019552.1"/>
</dbReference>
<keyword evidence="2 7" id="KW-0227">DNA damage</keyword>
<evidence type="ECO:0000256" key="6">
    <source>
        <dbReference type="ARBA" id="ARBA00023204"/>
    </source>
</evidence>
<dbReference type="GO" id="GO:0008270">
    <property type="term" value="F:zinc ion binding"/>
    <property type="evidence" value="ECO:0007669"/>
    <property type="project" value="UniProtKB-KW"/>
</dbReference>
<keyword evidence="1 7" id="KW-0479">Metal-binding</keyword>
<evidence type="ECO:0000256" key="2">
    <source>
        <dbReference type="ARBA" id="ARBA00022763"/>
    </source>
</evidence>
<dbReference type="Gene3D" id="1.10.8.420">
    <property type="entry name" value="RecR Domain 1"/>
    <property type="match status" value="1"/>
</dbReference>
<dbReference type="InterPro" id="IPR006171">
    <property type="entry name" value="TOPRIM_dom"/>
</dbReference>
<dbReference type="GO" id="GO:0006310">
    <property type="term" value="P:DNA recombination"/>
    <property type="evidence" value="ECO:0007669"/>
    <property type="project" value="UniProtKB-UniRule"/>
</dbReference>
<evidence type="ECO:0000256" key="3">
    <source>
        <dbReference type="ARBA" id="ARBA00022771"/>
    </source>
</evidence>
<feature type="zinc finger region" description="C4-type" evidence="7">
    <location>
        <begin position="56"/>
        <end position="71"/>
    </location>
</feature>
<name>A0AAI8FCT2_MESHY</name>
<dbReference type="PANTHER" id="PTHR30446">
    <property type="entry name" value="RECOMBINATION PROTEIN RECR"/>
    <property type="match status" value="1"/>
</dbReference>
<evidence type="ECO:0000256" key="5">
    <source>
        <dbReference type="ARBA" id="ARBA00023172"/>
    </source>
</evidence>
<dbReference type="KEGG" id="mhs:MOS_115"/>
<dbReference type="HAMAP" id="MF_00017">
    <property type="entry name" value="RecR"/>
    <property type="match status" value="1"/>
</dbReference>
<gene>
    <name evidence="7" type="primary">recR</name>
    <name evidence="9" type="ORF">MOS_115</name>
</gene>
<dbReference type="EMBL" id="CP003914">
    <property type="protein sequence ID" value="AFX74047.1"/>
    <property type="molecule type" value="Genomic_DNA"/>
</dbReference>
<evidence type="ECO:0000256" key="4">
    <source>
        <dbReference type="ARBA" id="ARBA00022833"/>
    </source>
</evidence>
<dbReference type="Gene3D" id="6.10.250.240">
    <property type="match status" value="1"/>
</dbReference>
<dbReference type="Pfam" id="PF21175">
    <property type="entry name" value="RecR_C"/>
    <property type="match status" value="1"/>
</dbReference>
<dbReference type="GO" id="GO:0006281">
    <property type="term" value="P:DNA repair"/>
    <property type="evidence" value="ECO:0007669"/>
    <property type="project" value="UniProtKB-UniRule"/>
</dbReference>
<dbReference type="PANTHER" id="PTHR30446:SF0">
    <property type="entry name" value="RECOMBINATION PROTEIN RECR"/>
    <property type="match status" value="1"/>
</dbReference>
<keyword evidence="6 7" id="KW-0234">DNA repair</keyword>
<dbReference type="InterPro" id="IPR000093">
    <property type="entry name" value="DNA_Rcmb_RecR"/>
</dbReference>
<evidence type="ECO:0000313" key="10">
    <source>
        <dbReference type="Proteomes" id="UP000009399"/>
    </source>
</evidence>
<proteinExistence type="inferred from homology"/>